<evidence type="ECO:0000256" key="1">
    <source>
        <dbReference type="SAM" id="MobiDB-lite"/>
    </source>
</evidence>
<accession>A0A974XX40</accession>
<dbReference type="RefSeq" id="WP_200612383.1">
    <property type="nucleotide sequence ID" value="NZ_CP071518.1"/>
</dbReference>
<evidence type="ECO:0000313" key="2">
    <source>
        <dbReference type="EMBL" id="QSX77442.1"/>
    </source>
</evidence>
<dbReference type="AlphaFoldDB" id="A0A974XX40"/>
<dbReference type="Proteomes" id="UP000639274">
    <property type="component" value="Chromosome"/>
</dbReference>
<dbReference type="KEGG" id="lsf:I8J32_011825"/>
<dbReference type="InterPro" id="IPR021330">
    <property type="entry name" value="DUF2939"/>
</dbReference>
<gene>
    <name evidence="2" type="ORF">I8J32_011825</name>
</gene>
<feature type="region of interest" description="Disordered" evidence="1">
    <location>
        <begin position="116"/>
        <end position="135"/>
    </location>
</feature>
<organism evidence="2 3">
    <name type="scientific">Agrilutibacter solisilvae</name>
    <dbReference type="NCBI Taxonomy" id="2763317"/>
    <lineage>
        <taxon>Bacteria</taxon>
        <taxon>Pseudomonadati</taxon>
        <taxon>Pseudomonadota</taxon>
        <taxon>Gammaproteobacteria</taxon>
        <taxon>Lysobacterales</taxon>
        <taxon>Lysobacteraceae</taxon>
        <taxon>Agrilutibacter</taxon>
    </lineage>
</organism>
<name>A0A974XX40_9GAMM</name>
<protein>
    <submittedName>
        <fullName evidence="2">DUF2939 domain-containing protein</fullName>
    </submittedName>
</protein>
<dbReference type="EMBL" id="CP071518">
    <property type="protein sequence ID" value="QSX77442.1"/>
    <property type="molecule type" value="Genomic_DNA"/>
</dbReference>
<evidence type="ECO:0000313" key="3">
    <source>
        <dbReference type="Proteomes" id="UP000639274"/>
    </source>
</evidence>
<keyword evidence="3" id="KW-1185">Reference proteome</keyword>
<dbReference type="Pfam" id="PF11159">
    <property type="entry name" value="DUF2939"/>
    <property type="match status" value="1"/>
</dbReference>
<reference evidence="2 3" key="1">
    <citation type="submission" date="2021-03" db="EMBL/GenBank/DDBJ databases">
        <title>Lysobacter sp. nov. isolated from soil of gangwondo yeongwol, south Korea.</title>
        <authorList>
            <person name="Kim K.R."/>
            <person name="Kim K.H."/>
            <person name="Jeon C.O."/>
        </authorList>
    </citation>
    <scope>NUCLEOTIDE SEQUENCE [LARGE SCALE GENOMIC DNA]</scope>
    <source>
        <strain evidence="2 3">R19</strain>
    </source>
</reference>
<proteinExistence type="predicted"/>
<sequence length="178" mass="19100">MNKWIAIVGLVLLALLAWVGAGPFMTINDIRQAIQAQDAAAISRHVDFPAIRQSLKAQVEDYVVRRAGPEAQSSLLGSIALRMASGATGGLVDAAATPAGLAALLEGRNFWHRLDGSRSGQDAITPEPPHDPLAGAHYRFESPSRFTATVMNADGDPVIFVLTRQGFTWKVTDVRLPM</sequence>